<dbReference type="Proteomes" id="UP001519363">
    <property type="component" value="Unassembled WGS sequence"/>
</dbReference>
<evidence type="ECO:0000259" key="2">
    <source>
        <dbReference type="Pfam" id="PF18726"/>
    </source>
</evidence>
<protein>
    <recommendedName>
        <fullName evidence="2">SAV-6107-like HEPN domain-containing protein</fullName>
    </recommendedName>
</protein>
<accession>A0ABS5AAX7</accession>
<name>A0ABS5AAX7_9PSEU</name>
<reference evidence="3 4" key="1">
    <citation type="submission" date="2021-03" db="EMBL/GenBank/DDBJ databases">
        <title>Sequencing the genomes of 1000 actinobacteria strains.</title>
        <authorList>
            <person name="Klenk H.-P."/>
        </authorList>
    </citation>
    <scope>NUCLEOTIDE SEQUENCE [LARGE SCALE GENOMIC DNA]</scope>
    <source>
        <strain evidence="3 4">DSM 44580</strain>
    </source>
</reference>
<dbReference type="RefSeq" id="WP_158103429.1">
    <property type="nucleotide sequence ID" value="NZ_JAGIOO010000001.1"/>
</dbReference>
<gene>
    <name evidence="3" type="ORF">JOF53_002609</name>
</gene>
<evidence type="ECO:0000256" key="1">
    <source>
        <dbReference type="SAM" id="MobiDB-lite"/>
    </source>
</evidence>
<feature type="region of interest" description="Disordered" evidence="1">
    <location>
        <begin position="1"/>
        <end position="20"/>
    </location>
</feature>
<dbReference type="InterPro" id="IPR040891">
    <property type="entry name" value="HEPN_SAV_6107"/>
</dbReference>
<dbReference type="EMBL" id="JAGIOO010000001">
    <property type="protein sequence ID" value="MBP2473737.1"/>
    <property type="molecule type" value="Genomic_DNA"/>
</dbReference>
<dbReference type="Pfam" id="PF18726">
    <property type="entry name" value="HEPN_SAV_6107"/>
    <property type="match status" value="1"/>
</dbReference>
<organism evidence="3 4">
    <name type="scientific">Crossiella equi</name>
    <dbReference type="NCBI Taxonomy" id="130796"/>
    <lineage>
        <taxon>Bacteria</taxon>
        <taxon>Bacillati</taxon>
        <taxon>Actinomycetota</taxon>
        <taxon>Actinomycetes</taxon>
        <taxon>Pseudonocardiales</taxon>
        <taxon>Pseudonocardiaceae</taxon>
        <taxon>Crossiella</taxon>
    </lineage>
</organism>
<proteinExistence type="predicted"/>
<comment type="caution">
    <text evidence="3">The sequence shown here is derived from an EMBL/GenBank/DDBJ whole genome shotgun (WGS) entry which is preliminary data.</text>
</comment>
<evidence type="ECO:0000313" key="4">
    <source>
        <dbReference type="Proteomes" id="UP001519363"/>
    </source>
</evidence>
<keyword evidence="4" id="KW-1185">Reference proteome</keyword>
<feature type="domain" description="SAV-6107-like HEPN" evidence="2">
    <location>
        <begin position="52"/>
        <end position="147"/>
    </location>
</feature>
<sequence length="157" mass="17068">MTVSIPFPRHSTAGRSGALVSRSAPEFPYRPRTGPVAAAGLLAQAQRGLESARREPQPAERYAVAHLAALRAAASVLAIRAKPRPGRAKPTSVWVLLANAAPELREWAAFYASGSQRRAQVQAGITRLVTQRDADDLLRQTEDFLVLAERVLHEADR</sequence>
<evidence type="ECO:0000313" key="3">
    <source>
        <dbReference type="EMBL" id="MBP2473737.1"/>
    </source>
</evidence>